<proteinExistence type="predicted"/>
<accession>A0A5B7CQ95</accession>
<protein>
    <submittedName>
        <fullName evidence="1">Uncharacterized protein</fullName>
    </submittedName>
</protein>
<comment type="caution">
    <text evidence="1">The sequence shown here is derived from an EMBL/GenBank/DDBJ whole genome shotgun (WGS) entry which is preliminary data.</text>
</comment>
<gene>
    <name evidence="1" type="ORF">E2C01_002268</name>
</gene>
<evidence type="ECO:0000313" key="2">
    <source>
        <dbReference type="Proteomes" id="UP000324222"/>
    </source>
</evidence>
<name>A0A5B7CQ95_PORTR</name>
<dbReference type="AlphaFoldDB" id="A0A5B7CQ95"/>
<organism evidence="1 2">
    <name type="scientific">Portunus trituberculatus</name>
    <name type="common">Swimming crab</name>
    <name type="synonym">Neptunus trituberculatus</name>
    <dbReference type="NCBI Taxonomy" id="210409"/>
    <lineage>
        <taxon>Eukaryota</taxon>
        <taxon>Metazoa</taxon>
        <taxon>Ecdysozoa</taxon>
        <taxon>Arthropoda</taxon>
        <taxon>Crustacea</taxon>
        <taxon>Multicrustacea</taxon>
        <taxon>Malacostraca</taxon>
        <taxon>Eumalacostraca</taxon>
        <taxon>Eucarida</taxon>
        <taxon>Decapoda</taxon>
        <taxon>Pleocyemata</taxon>
        <taxon>Brachyura</taxon>
        <taxon>Eubrachyura</taxon>
        <taxon>Portunoidea</taxon>
        <taxon>Portunidae</taxon>
        <taxon>Portuninae</taxon>
        <taxon>Portunus</taxon>
    </lineage>
</organism>
<keyword evidence="2" id="KW-1185">Reference proteome</keyword>
<dbReference type="EMBL" id="VSRR010000078">
    <property type="protein sequence ID" value="MPC09653.1"/>
    <property type="molecule type" value="Genomic_DNA"/>
</dbReference>
<dbReference type="Proteomes" id="UP000324222">
    <property type="component" value="Unassembled WGS sequence"/>
</dbReference>
<evidence type="ECO:0000313" key="1">
    <source>
        <dbReference type="EMBL" id="MPC09653.1"/>
    </source>
</evidence>
<sequence>MTSSTDTIGDLDTEGATVSLIQYHNTTHHILRLTCMSLVQIIFDKNLHGLLPVRNKGLNSSSSMAQDL</sequence>
<reference evidence="1 2" key="1">
    <citation type="submission" date="2019-05" db="EMBL/GenBank/DDBJ databases">
        <title>Another draft genome of Portunus trituberculatus and its Hox gene families provides insights of decapod evolution.</title>
        <authorList>
            <person name="Jeong J.-H."/>
            <person name="Song I."/>
            <person name="Kim S."/>
            <person name="Choi T."/>
            <person name="Kim D."/>
            <person name="Ryu S."/>
            <person name="Kim W."/>
        </authorList>
    </citation>
    <scope>NUCLEOTIDE SEQUENCE [LARGE SCALE GENOMIC DNA]</scope>
    <source>
        <tissue evidence="1">Muscle</tissue>
    </source>
</reference>